<comment type="caution">
    <text evidence="2">The sequence shown here is derived from an EMBL/GenBank/DDBJ whole genome shotgun (WGS) entry which is preliminary data.</text>
</comment>
<evidence type="ECO:0000313" key="3">
    <source>
        <dbReference type="Proteomes" id="UP000663828"/>
    </source>
</evidence>
<evidence type="ECO:0000259" key="1">
    <source>
        <dbReference type="Pfam" id="PF15526"/>
    </source>
</evidence>
<dbReference type="AlphaFoldDB" id="A0A815QFD7"/>
<dbReference type="Proteomes" id="UP000663828">
    <property type="component" value="Unassembled WGS sequence"/>
</dbReference>
<feature type="domain" description="Novel toxin 21" evidence="1">
    <location>
        <begin position="76"/>
        <end position="145"/>
    </location>
</feature>
<evidence type="ECO:0000313" key="2">
    <source>
        <dbReference type="EMBL" id="CAF1462469.1"/>
    </source>
</evidence>
<gene>
    <name evidence="2" type="ORF">XAT740_LOCUS37515</name>
</gene>
<dbReference type="InterPro" id="IPR038181">
    <property type="entry name" value="Ntox21_sf"/>
</dbReference>
<dbReference type="Gene3D" id="3.10.380.20">
    <property type="entry name" value="Novel toxin 21 (CdiA), C-terminal domain"/>
    <property type="match status" value="1"/>
</dbReference>
<keyword evidence="3" id="KW-1185">Reference proteome</keyword>
<accession>A0A815QFD7</accession>
<sequence>MAPGSRIPLISGEYLQDIYDFRVGYYGKAPGILLREPGIVSDYQLWQVLVGFQENLVLELAGSGPGGALTSPQATSIANKLGYVTQSGNKLCHGQKVHYNKKKSKNMQCITQDCDTHSGRAWKIGTISWCEGGCRGQRTGTYELDAVTFIKP</sequence>
<organism evidence="2 3">
    <name type="scientific">Adineta ricciae</name>
    <name type="common">Rotifer</name>
    <dbReference type="NCBI Taxonomy" id="249248"/>
    <lineage>
        <taxon>Eukaryota</taxon>
        <taxon>Metazoa</taxon>
        <taxon>Spiralia</taxon>
        <taxon>Gnathifera</taxon>
        <taxon>Rotifera</taxon>
        <taxon>Eurotatoria</taxon>
        <taxon>Bdelloidea</taxon>
        <taxon>Adinetida</taxon>
        <taxon>Adinetidae</taxon>
        <taxon>Adineta</taxon>
    </lineage>
</organism>
<proteinExistence type="predicted"/>
<name>A0A815QFD7_ADIRI</name>
<dbReference type="Pfam" id="PF15526">
    <property type="entry name" value="Ntox21"/>
    <property type="match status" value="1"/>
</dbReference>
<reference evidence="2" key="1">
    <citation type="submission" date="2021-02" db="EMBL/GenBank/DDBJ databases">
        <authorList>
            <person name="Nowell W R."/>
        </authorList>
    </citation>
    <scope>NUCLEOTIDE SEQUENCE</scope>
</reference>
<protein>
    <recommendedName>
        <fullName evidence="1">Novel toxin 21 domain-containing protein</fullName>
    </recommendedName>
</protein>
<dbReference type="InterPro" id="IPR028190">
    <property type="entry name" value="Ntox21"/>
</dbReference>
<dbReference type="EMBL" id="CAJNOR010003951">
    <property type="protein sequence ID" value="CAF1462469.1"/>
    <property type="molecule type" value="Genomic_DNA"/>
</dbReference>